<dbReference type="AlphaFoldDB" id="A0A0E9TY68"/>
<dbReference type="EMBL" id="GBXM01050712">
    <property type="protein sequence ID" value="JAH57865.1"/>
    <property type="molecule type" value="Transcribed_RNA"/>
</dbReference>
<name>A0A0E9TY68_ANGAN</name>
<proteinExistence type="predicted"/>
<evidence type="ECO:0000313" key="1">
    <source>
        <dbReference type="EMBL" id="JAH57865.1"/>
    </source>
</evidence>
<reference evidence="1" key="1">
    <citation type="submission" date="2014-11" db="EMBL/GenBank/DDBJ databases">
        <authorList>
            <person name="Amaro Gonzalez C."/>
        </authorList>
    </citation>
    <scope>NUCLEOTIDE SEQUENCE</scope>
</reference>
<protein>
    <submittedName>
        <fullName evidence="1">Uncharacterized protein</fullName>
    </submittedName>
</protein>
<sequence length="35" mass="3916">MTRRAGSVRICRGVRVSLLSADVKSLRPWNAGRVF</sequence>
<accession>A0A0E9TY68</accession>
<organism evidence="1">
    <name type="scientific">Anguilla anguilla</name>
    <name type="common">European freshwater eel</name>
    <name type="synonym">Muraena anguilla</name>
    <dbReference type="NCBI Taxonomy" id="7936"/>
    <lineage>
        <taxon>Eukaryota</taxon>
        <taxon>Metazoa</taxon>
        <taxon>Chordata</taxon>
        <taxon>Craniata</taxon>
        <taxon>Vertebrata</taxon>
        <taxon>Euteleostomi</taxon>
        <taxon>Actinopterygii</taxon>
        <taxon>Neopterygii</taxon>
        <taxon>Teleostei</taxon>
        <taxon>Anguilliformes</taxon>
        <taxon>Anguillidae</taxon>
        <taxon>Anguilla</taxon>
    </lineage>
</organism>
<reference evidence="1" key="2">
    <citation type="journal article" date="2015" name="Fish Shellfish Immunol.">
        <title>Early steps in the European eel (Anguilla anguilla)-Vibrio vulnificus interaction in the gills: Role of the RtxA13 toxin.</title>
        <authorList>
            <person name="Callol A."/>
            <person name="Pajuelo D."/>
            <person name="Ebbesson L."/>
            <person name="Teles M."/>
            <person name="MacKenzie S."/>
            <person name="Amaro C."/>
        </authorList>
    </citation>
    <scope>NUCLEOTIDE SEQUENCE</scope>
</reference>